<protein>
    <submittedName>
        <fullName evidence="1">Uncharacterized protein</fullName>
    </submittedName>
</protein>
<evidence type="ECO:0000313" key="2">
    <source>
        <dbReference type="Proteomes" id="UP000041254"/>
    </source>
</evidence>
<dbReference type="InParanoid" id="A0A0G4EQB5"/>
<accession>A0A0G4EQB5</accession>
<gene>
    <name evidence="1" type="ORF">Vbra_1535</name>
</gene>
<evidence type="ECO:0000313" key="1">
    <source>
        <dbReference type="EMBL" id="CEL99619.1"/>
    </source>
</evidence>
<keyword evidence="2" id="KW-1185">Reference proteome</keyword>
<sequence>MKLSAADAGISLYCCFKRILRDGPLSKTLKGTTGCLVDRLLVFCRAPSRDPTLWDITRRPLPFRHLLRMIATIVLATTSRHASKCPTVGAAIVW</sequence>
<dbReference type="AlphaFoldDB" id="A0A0G4EQB5"/>
<dbReference type="VEuPathDB" id="CryptoDB:Vbra_1535"/>
<dbReference type="Proteomes" id="UP000041254">
    <property type="component" value="Unassembled WGS sequence"/>
</dbReference>
<dbReference type="EMBL" id="CDMY01000284">
    <property type="protein sequence ID" value="CEL99619.1"/>
    <property type="molecule type" value="Genomic_DNA"/>
</dbReference>
<proteinExistence type="predicted"/>
<name>A0A0G4EQB5_VITBC</name>
<organism evidence="1 2">
    <name type="scientific">Vitrella brassicaformis (strain CCMP3155)</name>
    <dbReference type="NCBI Taxonomy" id="1169540"/>
    <lineage>
        <taxon>Eukaryota</taxon>
        <taxon>Sar</taxon>
        <taxon>Alveolata</taxon>
        <taxon>Colpodellida</taxon>
        <taxon>Vitrellaceae</taxon>
        <taxon>Vitrella</taxon>
    </lineage>
</organism>
<reference evidence="1 2" key="1">
    <citation type="submission" date="2014-11" db="EMBL/GenBank/DDBJ databases">
        <authorList>
            <person name="Zhu J."/>
            <person name="Qi W."/>
            <person name="Song R."/>
        </authorList>
    </citation>
    <scope>NUCLEOTIDE SEQUENCE [LARGE SCALE GENOMIC DNA]</scope>
</reference>